<comment type="caution">
    <text evidence="2">The sequence shown here is derived from an EMBL/GenBank/DDBJ whole genome shotgun (WGS) entry which is preliminary data.</text>
</comment>
<name>A0A176VII5_MARPO</name>
<keyword evidence="3" id="KW-1185">Reference proteome</keyword>
<gene>
    <name evidence="2" type="ORF">AXG93_203s1020</name>
</gene>
<evidence type="ECO:0000313" key="2">
    <source>
        <dbReference type="EMBL" id="OAE20768.1"/>
    </source>
</evidence>
<feature type="compositionally biased region" description="Basic and acidic residues" evidence="1">
    <location>
        <begin position="120"/>
        <end position="134"/>
    </location>
</feature>
<feature type="region of interest" description="Disordered" evidence="1">
    <location>
        <begin position="177"/>
        <end position="219"/>
    </location>
</feature>
<protein>
    <submittedName>
        <fullName evidence="2">Uncharacterized protein</fullName>
    </submittedName>
</protein>
<feature type="compositionally biased region" description="Basic and acidic residues" evidence="1">
    <location>
        <begin position="210"/>
        <end position="219"/>
    </location>
</feature>
<reference evidence="2" key="1">
    <citation type="submission" date="2016-03" db="EMBL/GenBank/DDBJ databases">
        <title>Mechanisms controlling the formation of the plant cell surface in tip-growing cells are functionally conserved among land plants.</title>
        <authorList>
            <person name="Honkanen S."/>
            <person name="Jones V.A."/>
            <person name="Morieri G."/>
            <person name="Champion C."/>
            <person name="Hetherington A.J."/>
            <person name="Kelly S."/>
            <person name="Saint-Marcoux D."/>
            <person name="Proust H."/>
            <person name="Prescott H."/>
            <person name="Dolan L."/>
        </authorList>
    </citation>
    <scope>NUCLEOTIDE SEQUENCE [LARGE SCALE GENOMIC DNA]</scope>
    <source>
        <tissue evidence="2">Whole gametophyte</tissue>
    </source>
</reference>
<evidence type="ECO:0000256" key="1">
    <source>
        <dbReference type="SAM" id="MobiDB-lite"/>
    </source>
</evidence>
<accession>A0A176VII5</accession>
<proteinExistence type="predicted"/>
<organism evidence="2 3">
    <name type="scientific">Marchantia polymorpha subsp. ruderalis</name>
    <dbReference type="NCBI Taxonomy" id="1480154"/>
    <lineage>
        <taxon>Eukaryota</taxon>
        <taxon>Viridiplantae</taxon>
        <taxon>Streptophyta</taxon>
        <taxon>Embryophyta</taxon>
        <taxon>Marchantiophyta</taxon>
        <taxon>Marchantiopsida</taxon>
        <taxon>Marchantiidae</taxon>
        <taxon>Marchantiales</taxon>
        <taxon>Marchantiaceae</taxon>
        <taxon>Marchantia</taxon>
    </lineage>
</organism>
<sequence length="396" mass="45212">MSTTKFQMEERWIPFRTPRIKLRRLEDILNDEASLLRSDCQPTDFGYGRLSDVSIAAGPSPCEEVEAPLDTVVHAAQKEGPSPCREDNAPLDTGGDLAQKGGPRNRIWRPSNINCSSPEKVQDSRLERVVHGPRGDQPTSSNPTPKDHHYTHTVASPKESSTELGGFRDVDKVQDICNAPKISPPPSESRVSKRRRLRRLSEMESSNEENTPKELEVKPAKESACDFDLNQPPPLTWKAAPYKPKKHLYSRYIAERKAFEESDSDDARSIDCDVEIETVLQSLRKELDETVELDDSISDLVRAHQGHSYDCTKAGARHYTTSITKPRDGQYPQTTSEELGQLARRARLTYEYKRVLLKALKRGRWSISYYVRTNPQYSMRLEQLLSFIKKRERIRF</sequence>
<feature type="region of interest" description="Disordered" evidence="1">
    <location>
        <begin position="78"/>
        <end position="164"/>
    </location>
</feature>
<dbReference type="AlphaFoldDB" id="A0A176VII5"/>
<evidence type="ECO:0000313" key="3">
    <source>
        <dbReference type="Proteomes" id="UP000077202"/>
    </source>
</evidence>
<dbReference type="EMBL" id="LVLJ01003586">
    <property type="protein sequence ID" value="OAE20768.1"/>
    <property type="molecule type" value="Genomic_DNA"/>
</dbReference>
<dbReference type="Proteomes" id="UP000077202">
    <property type="component" value="Unassembled WGS sequence"/>
</dbReference>